<keyword evidence="5 10" id="KW-0808">Transferase</keyword>
<evidence type="ECO:0000313" key="12">
    <source>
        <dbReference type="Proteomes" id="UP000001556"/>
    </source>
</evidence>
<dbReference type="Pfam" id="PF06130">
    <property type="entry name" value="PTAC"/>
    <property type="match status" value="1"/>
</dbReference>
<evidence type="ECO:0000313" key="11">
    <source>
        <dbReference type="EMBL" id="ABO49840.1"/>
    </source>
</evidence>
<evidence type="ECO:0000256" key="2">
    <source>
        <dbReference type="ARBA" id="ARBA00007342"/>
    </source>
</evidence>
<dbReference type="EMBL" id="CP000612">
    <property type="protein sequence ID" value="ABO49840.1"/>
    <property type="molecule type" value="Genomic_DNA"/>
</dbReference>
<dbReference type="PIRSF" id="PIRSF010130">
    <property type="entry name" value="PduL"/>
    <property type="match status" value="1"/>
</dbReference>
<keyword evidence="6" id="KW-0479">Metal-binding</keyword>
<organism evidence="11 12">
    <name type="scientific">Desulforamulus reducens (strain ATCC BAA-1160 / DSM 100696 / MI-1)</name>
    <name type="common">Desulfotomaculum reducens</name>
    <dbReference type="NCBI Taxonomy" id="349161"/>
    <lineage>
        <taxon>Bacteria</taxon>
        <taxon>Bacillati</taxon>
        <taxon>Bacillota</taxon>
        <taxon>Clostridia</taxon>
        <taxon>Eubacteriales</taxon>
        <taxon>Peptococcaceae</taxon>
        <taxon>Desulforamulus</taxon>
    </lineage>
</organism>
<dbReference type="GO" id="GO:0016747">
    <property type="term" value="F:acyltransferase activity, transferring groups other than amino-acyl groups"/>
    <property type="evidence" value="ECO:0007669"/>
    <property type="project" value="InterPro"/>
</dbReference>
<evidence type="ECO:0000256" key="3">
    <source>
        <dbReference type="ARBA" id="ARBA00012206"/>
    </source>
</evidence>
<dbReference type="Proteomes" id="UP000001556">
    <property type="component" value="Chromosome"/>
</dbReference>
<keyword evidence="8 10" id="KW-0012">Acyltransferase</keyword>
<comment type="function">
    <text evidence="10">Involved in 1,2-propanediol (1,2-PD) degradation by catalyzing the conversion of propanoyl-CoA to propanoyl-phosphate.</text>
</comment>
<proteinExistence type="inferred from homology"/>
<evidence type="ECO:0000256" key="8">
    <source>
        <dbReference type="ARBA" id="ARBA00023315"/>
    </source>
</evidence>
<dbReference type="NCBIfam" id="NF011652">
    <property type="entry name" value="PRK15070.1"/>
    <property type="match status" value="1"/>
</dbReference>
<dbReference type="STRING" id="349161.Dred_1306"/>
<dbReference type="eggNOG" id="COG4869">
    <property type="taxonomic scope" value="Bacteria"/>
</dbReference>
<protein>
    <recommendedName>
        <fullName evidence="4 10">Phosphate propanoyltransferase</fullName>
        <ecNumber evidence="3 10">2.3.1.222</ecNumber>
    </recommendedName>
</protein>
<keyword evidence="12" id="KW-1185">Reference proteome</keyword>
<dbReference type="GO" id="GO:0046872">
    <property type="term" value="F:metal ion binding"/>
    <property type="evidence" value="ECO:0007669"/>
    <property type="project" value="UniProtKB-KW"/>
</dbReference>
<dbReference type="PANTHER" id="PTHR39453">
    <property type="entry name" value="PHOSPHATE PROPANOYLTRANSFERASE"/>
    <property type="match status" value="1"/>
</dbReference>
<keyword evidence="7" id="KW-0862">Zinc</keyword>
<evidence type="ECO:0000256" key="4">
    <source>
        <dbReference type="ARBA" id="ARBA00020837"/>
    </source>
</evidence>
<dbReference type="EC" id="2.3.1.222" evidence="3 10"/>
<evidence type="ECO:0000256" key="1">
    <source>
        <dbReference type="ARBA" id="ARBA00001947"/>
    </source>
</evidence>
<comment type="pathway">
    <text evidence="10">Polyol metabolism; 1,2-propanediol degradation.</text>
</comment>
<evidence type="ECO:0000256" key="6">
    <source>
        <dbReference type="ARBA" id="ARBA00022723"/>
    </source>
</evidence>
<evidence type="ECO:0000256" key="10">
    <source>
        <dbReference type="PIRNR" id="PIRNR010130"/>
    </source>
</evidence>
<dbReference type="RefSeq" id="WP_011877663.1">
    <property type="nucleotide sequence ID" value="NC_009253.1"/>
</dbReference>
<name>A4J437_DESRM</name>
<dbReference type="GO" id="GO:0051144">
    <property type="term" value="P:1,2-propanediol catabolic process"/>
    <property type="evidence" value="ECO:0007669"/>
    <property type="project" value="UniProtKB-UniPathway"/>
</dbReference>
<dbReference type="UniPathway" id="UPA00621"/>
<dbReference type="PANTHER" id="PTHR39453:SF1">
    <property type="entry name" value="PHOSPHATE PROPANOYLTRANSFERASE"/>
    <property type="match status" value="1"/>
</dbReference>
<comment type="catalytic activity">
    <reaction evidence="9 10">
        <text>propanoyl-CoA + phosphate = propanoyl phosphate + CoA</text>
        <dbReference type="Rhea" id="RHEA:28046"/>
        <dbReference type="ChEBI" id="CHEBI:43474"/>
        <dbReference type="ChEBI" id="CHEBI:57287"/>
        <dbReference type="ChEBI" id="CHEBI:57392"/>
        <dbReference type="ChEBI" id="CHEBI:58933"/>
        <dbReference type="EC" id="2.3.1.222"/>
    </reaction>
</comment>
<evidence type="ECO:0000256" key="5">
    <source>
        <dbReference type="ARBA" id="ARBA00022679"/>
    </source>
</evidence>
<dbReference type="AlphaFoldDB" id="A4J437"/>
<evidence type="ECO:0000256" key="7">
    <source>
        <dbReference type="ARBA" id="ARBA00022833"/>
    </source>
</evidence>
<comment type="similarity">
    <text evidence="2 10">Belongs to the PduL family.</text>
</comment>
<sequence length="233" mass="25235">MTVDKSALINLITKLVLEEIKKSGRSQGKSNASELPKSLTNIDKDKLIPVGISNRHVHLSQEHVEILFGSGAKLTKFKDLSQPGQYACQEMLTLVGPKGVLEKVRVLGPTRKQTQVEVALSDCFKLGIKAPIRDSGDVKGSASLTLVGPQGSITISEGTIIASRHIHMHTSEAAWLSLRDGQRVSVRAHGPRSVTYAEVLVRVSDQFNLEMHVDMDEANAVGLKNGDLVELLG</sequence>
<dbReference type="InterPro" id="IPR008300">
    <property type="entry name" value="PTAC"/>
</dbReference>
<accession>A4J437</accession>
<dbReference type="HOGENOM" id="CLU_080676_1_0_9"/>
<comment type="cofactor">
    <cofactor evidence="1">
        <name>Zn(2+)</name>
        <dbReference type="ChEBI" id="CHEBI:29105"/>
    </cofactor>
</comment>
<gene>
    <name evidence="11" type="ordered locus">Dred_1306</name>
</gene>
<evidence type="ECO:0000256" key="9">
    <source>
        <dbReference type="ARBA" id="ARBA00047589"/>
    </source>
</evidence>
<reference evidence="11 12" key="1">
    <citation type="submission" date="2007-03" db="EMBL/GenBank/DDBJ databases">
        <title>Complete sequence of Desulfotomaculum reducens MI-1.</title>
        <authorList>
            <consortium name="US DOE Joint Genome Institute"/>
            <person name="Copeland A."/>
            <person name="Lucas S."/>
            <person name="Lapidus A."/>
            <person name="Barry K."/>
            <person name="Detter J.C."/>
            <person name="Glavina del Rio T."/>
            <person name="Hammon N."/>
            <person name="Israni S."/>
            <person name="Dalin E."/>
            <person name="Tice H."/>
            <person name="Pitluck S."/>
            <person name="Sims D."/>
            <person name="Brettin T."/>
            <person name="Bruce D."/>
            <person name="Han C."/>
            <person name="Tapia R."/>
            <person name="Schmutz J."/>
            <person name="Larimer F."/>
            <person name="Land M."/>
            <person name="Hauser L."/>
            <person name="Kyrpides N."/>
            <person name="Kim E."/>
            <person name="Tebo B.M."/>
            <person name="Richardson P."/>
        </authorList>
    </citation>
    <scope>NUCLEOTIDE SEQUENCE [LARGE SCALE GENOMIC DNA]</scope>
    <source>
        <strain evidence="11 12">MI-1</strain>
    </source>
</reference>
<dbReference type="OrthoDB" id="9784365at2"/>
<dbReference type="KEGG" id="drm:Dred_1306"/>